<keyword evidence="3" id="KW-0342">GTP-binding</keyword>
<dbReference type="GO" id="GO:0005525">
    <property type="term" value="F:GTP binding"/>
    <property type="evidence" value="ECO:0007669"/>
    <property type="project" value="UniProtKB-KW"/>
</dbReference>
<dbReference type="PANTHER" id="PTHR10903">
    <property type="entry name" value="GTPASE, IMAP FAMILY MEMBER-RELATED"/>
    <property type="match status" value="1"/>
</dbReference>
<dbReference type="VEuPathDB" id="VectorBase:BGLAX_044864"/>
<keyword evidence="4" id="KW-0472">Membrane</keyword>
<dbReference type="PROSITE" id="PS51720">
    <property type="entry name" value="G_AIG1"/>
    <property type="match status" value="1"/>
</dbReference>
<keyword evidence="4" id="KW-1133">Transmembrane helix</keyword>
<accession>A0A2C9K0E2</accession>
<reference evidence="6" key="1">
    <citation type="submission" date="2020-05" db="UniProtKB">
        <authorList>
            <consortium name="EnsemblMetazoa"/>
        </authorList>
    </citation>
    <scope>IDENTIFICATION</scope>
    <source>
        <strain evidence="6">BB02</strain>
    </source>
</reference>
<dbReference type="Pfam" id="PF04548">
    <property type="entry name" value="AIG1"/>
    <property type="match status" value="1"/>
</dbReference>
<feature type="domain" description="AIG1-type G" evidence="5">
    <location>
        <begin position="9"/>
        <end position="232"/>
    </location>
</feature>
<dbReference type="EnsemblMetazoa" id="BGLB010982-RB">
    <property type="protein sequence ID" value="BGLB010982-PB"/>
    <property type="gene ID" value="BGLB010982"/>
</dbReference>
<protein>
    <recommendedName>
        <fullName evidence="5">AIG1-type G domain-containing protein</fullName>
    </recommendedName>
</protein>
<evidence type="ECO:0000259" key="5">
    <source>
        <dbReference type="PROSITE" id="PS51720"/>
    </source>
</evidence>
<evidence type="ECO:0000256" key="4">
    <source>
        <dbReference type="SAM" id="Phobius"/>
    </source>
</evidence>
<sequence length="314" mass="34535">MSNKTYQEKPKYNIVLVGKTGIGKSATGNTILGRKRFIDSSTSTSCTVTCRLESVEYDDVILNVIDTPGLMDTKKSQKEILDELANIMSFCPEGFHAFIFVLRWDVRYTAEELETYTILKQFFGEDFLKAKYQTELSILEGKISITIEKETSGNNTLLDESSREDAIKNGDNTLGLKKLAEHILALIENDDNDTGLLKDFRERVIQLIEMISCIENSQTNRKLKLQKLEEYTLLLKNPPSRFSILASSIALVGTAVGGAIATVLSVPIPPLAATVAASAGAVIAANASSIGLNASKLINYNDSLKQLKDELDKL</sequence>
<evidence type="ECO:0000256" key="1">
    <source>
        <dbReference type="ARBA" id="ARBA00008535"/>
    </source>
</evidence>
<dbReference type="InterPro" id="IPR006703">
    <property type="entry name" value="G_AIG1"/>
</dbReference>
<evidence type="ECO:0000256" key="2">
    <source>
        <dbReference type="ARBA" id="ARBA00022741"/>
    </source>
</evidence>
<organism evidence="6 7">
    <name type="scientific">Biomphalaria glabrata</name>
    <name type="common">Bloodfluke planorb</name>
    <name type="synonym">Freshwater snail</name>
    <dbReference type="NCBI Taxonomy" id="6526"/>
    <lineage>
        <taxon>Eukaryota</taxon>
        <taxon>Metazoa</taxon>
        <taxon>Spiralia</taxon>
        <taxon>Lophotrochozoa</taxon>
        <taxon>Mollusca</taxon>
        <taxon>Gastropoda</taxon>
        <taxon>Heterobranchia</taxon>
        <taxon>Euthyneura</taxon>
        <taxon>Panpulmonata</taxon>
        <taxon>Hygrophila</taxon>
        <taxon>Lymnaeoidea</taxon>
        <taxon>Planorbidae</taxon>
        <taxon>Biomphalaria</taxon>
    </lineage>
</organism>
<dbReference type="Gene3D" id="3.40.50.300">
    <property type="entry name" value="P-loop containing nucleotide triphosphate hydrolases"/>
    <property type="match status" value="1"/>
</dbReference>
<name>A0A2C9K0E2_BIOGL</name>
<dbReference type="PANTHER" id="PTHR10903:SF184">
    <property type="entry name" value="GTP-BINDING PROTEIN A"/>
    <property type="match status" value="1"/>
</dbReference>
<dbReference type="InterPro" id="IPR045058">
    <property type="entry name" value="GIMA/IAN/Toc"/>
</dbReference>
<keyword evidence="2" id="KW-0547">Nucleotide-binding</keyword>
<evidence type="ECO:0000256" key="3">
    <source>
        <dbReference type="ARBA" id="ARBA00023134"/>
    </source>
</evidence>
<gene>
    <name evidence="6" type="primary">106075024</name>
</gene>
<dbReference type="VEuPathDB" id="VectorBase:BGLB010982"/>
<dbReference type="InterPro" id="IPR027417">
    <property type="entry name" value="P-loop_NTPase"/>
</dbReference>
<dbReference type="KEGG" id="bgt:106075024"/>
<evidence type="ECO:0000313" key="6">
    <source>
        <dbReference type="EnsemblMetazoa" id="BGLB010982-PB"/>
    </source>
</evidence>
<feature type="transmembrane region" description="Helical" evidence="4">
    <location>
        <begin position="242"/>
        <end position="265"/>
    </location>
</feature>
<dbReference type="STRING" id="6526.A0A2C9K0E2"/>
<comment type="similarity">
    <text evidence="1">Belongs to the TRAFAC class TrmE-Era-EngA-EngB-Septin-like GTPase superfamily. AIG1/Toc34/Toc159-like paraseptin GTPase family. IAN subfamily.</text>
</comment>
<evidence type="ECO:0000313" key="7">
    <source>
        <dbReference type="Proteomes" id="UP000076420"/>
    </source>
</evidence>
<dbReference type="AlphaFoldDB" id="A0A2C9K0E2"/>
<keyword evidence="4" id="KW-0812">Transmembrane</keyword>
<dbReference type="SUPFAM" id="SSF52540">
    <property type="entry name" value="P-loop containing nucleoside triphosphate hydrolases"/>
    <property type="match status" value="1"/>
</dbReference>
<dbReference type="Proteomes" id="UP000076420">
    <property type="component" value="Unassembled WGS sequence"/>
</dbReference>
<proteinExistence type="inferred from homology"/>
<feature type="transmembrane region" description="Helical" evidence="4">
    <location>
        <begin position="271"/>
        <end position="292"/>
    </location>
</feature>